<feature type="region of interest" description="Disordered" evidence="1">
    <location>
        <begin position="24"/>
        <end position="54"/>
    </location>
</feature>
<dbReference type="AlphaFoldDB" id="A0A9P6DWP0"/>
<accession>A0A9P6DWP0</accession>
<evidence type="ECO:0000256" key="1">
    <source>
        <dbReference type="SAM" id="MobiDB-lite"/>
    </source>
</evidence>
<dbReference type="EMBL" id="MU128968">
    <property type="protein sequence ID" value="KAF9513833.1"/>
    <property type="molecule type" value="Genomic_DNA"/>
</dbReference>
<name>A0A9P6DWP0_9AGAM</name>
<evidence type="ECO:0000313" key="2">
    <source>
        <dbReference type="EMBL" id="KAF9513833.1"/>
    </source>
</evidence>
<comment type="caution">
    <text evidence="2">The sequence shown here is derived from an EMBL/GenBank/DDBJ whole genome shotgun (WGS) entry which is preliminary data.</text>
</comment>
<sequence length="145" mass="16073">MLLNSFDEERFDWNDCSLNLDDPTISGHPGRVDDESQVAEDPEASTKTNNSSPSFTNVVAPLMTNLPPCQTSDNIVDGWVLCRIKAFELGSFSRRRIVHIMVPYSLFERNCGSVWTGNTSGSSRERIGRGPQFCLGQWGGGNWDG</sequence>
<proteinExistence type="predicted"/>
<reference evidence="2" key="1">
    <citation type="journal article" date="2020" name="Nat. Commun.">
        <title>Large-scale genome sequencing of mycorrhizal fungi provides insights into the early evolution of symbiotic traits.</title>
        <authorList>
            <person name="Miyauchi S."/>
            <person name="Kiss E."/>
            <person name="Kuo A."/>
            <person name="Drula E."/>
            <person name="Kohler A."/>
            <person name="Sanchez-Garcia M."/>
            <person name="Morin E."/>
            <person name="Andreopoulos B."/>
            <person name="Barry K.W."/>
            <person name="Bonito G."/>
            <person name="Buee M."/>
            <person name="Carver A."/>
            <person name="Chen C."/>
            <person name="Cichocki N."/>
            <person name="Clum A."/>
            <person name="Culley D."/>
            <person name="Crous P.W."/>
            <person name="Fauchery L."/>
            <person name="Girlanda M."/>
            <person name="Hayes R.D."/>
            <person name="Keri Z."/>
            <person name="LaButti K."/>
            <person name="Lipzen A."/>
            <person name="Lombard V."/>
            <person name="Magnuson J."/>
            <person name="Maillard F."/>
            <person name="Murat C."/>
            <person name="Nolan M."/>
            <person name="Ohm R.A."/>
            <person name="Pangilinan J."/>
            <person name="Pereira M.F."/>
            <person name="Perotto S."/>
            <person name="Peter M."/>
            <person name="Pfister S."/>
            <person name="Riley R."/>
            <person name="Sitrit Y."/>
            <person name="Stielow J.B."/>
            <person name="Szollosi G."/>
            <person name="Zifcakova L."/>
            <person name="Stursova M."/>
            <person name="Spatafora J.W."/>
            <person name="Tedersoo L."/>
            <person name="Vaario L.M."/>
            <person name="Yamada A."/>
            <person name="Yan M."/>
            <person name="Wang P."/>
            <person name="Xu J."/>
            <person name="Bruns T."/>
            <person name="Baldrian P."/>
            <person name="Vilgalys R."/>
            <person name="Dunand C."/>
            <person name="Henrissat B."/>
            <person name="Grigoriev I.V."/>
            <person name="Hibbett D."/>
            <person name="Nagy L.G."/>
            <person name="Martin F.M."/>
        </authorList>
    </citation>
    <scope>NUCLEOTIDE SEQUENCE</scope>
    <source>
        <strain evidence="2">UP504</strain>
    </source>
</reference>
<keyword evidence="3" id="KW-1185">Reference proteome</keyword>
<gene>
    <name evidence="2" type="ORF">BS47DRAFT_1343841</name>
</gene>
<protein>
    <submittedName>
        <fullName evidence="2">Uncharacterized protein</fullName>
    </submittedName>
</protein>
<dbReference type="Proteomes" id="UP000886523">
    <property type="component" value="Unassembled WGS sequence"/>
</dbReference>
<evidence type="ECO:0000313" key="3">
    <source>
        <dbReference type="Proteomes" id="UP000886523"/>
    </source>
</evidence>
<feature type="compositionally biased region" description="Polar residues" evidence="1">
    <location>
        <begin position="45"/>
        <end position="54"/>
    </location>
</feature>
<organism evidence="2 3">
    <name type="scientific">Hydnum rufescens UP504</name>
    <dbReference type="NCBI Taxonomy" id="1448309"/>
    <lineage>
        <taxon>Eukaryota</taxon>
        <taxon>Fungi</taxon>
        <taxon>Dikarya</taxon>
        <taxon>Basidiomycota</taxon>
        <taxon>Agaricomycotina</taxon>
        <taxon>Agaricomycetes</taxon>
        <taxon>Cantharellales</taxon>
        <taxon>Hydnaceae</taxon>
        <taxon>Hydnum</taxon>
    </lineage>
</organism>